<evidence type="ECO:0000313" key="1">
    <source>
        <dbReference type="EMBL" id="MPN57570.1"/>
    </source>
</evidence>
<comment type="caution">
    <text evidence="1">The sequence shown here is derived from an EMBL/GenBank/DDBJ whole genome shotgun (WGS) entry which is preliminary data.</text>
</comment>
<accession>A0A645J363</accession>
<name>A0A645J363_9ZZZZ</name>
<reference evidence="1" key="1">
    <citation type="submission" date="2019-08" db="EMBL/GenBank/DDBJ databases">
        <authorList>
            <person name="Kucharzyk K."/>
            <person name="Murdoch R.W."/>
            <person name="Higgins S."/>
            <person name="Loffler F."/>
        </authorList>
    </citation>
    <scope>NUCLEOTIDE SEQUENCE</scope>
</reference>
<proteinExistence type="predicted"/>
<organism evidence="1">
    <name type="scientific">bioreactor metagenome</name>
    <dbReference type="NCBI Taxonomy" id="1076179"/>
    <lineage>
        <taxon>unclassified sequences</taxon>
        <taxon>metagenomes</taxon>
        <taxon>ecological metagenomes</taxon>
    </lineage>
</organism>
<dbReference type="AntiFam" id="ANF00127">
    <property type="entry name" value="Shadow ORF (opposite eno)"/>
</dbReference>
<protein>
    <submittedName>
        <fullName evidence="1">Uncharacterized protein</fullName>
    </submittedName>
</protein>
<sequence>MVYLGAPAQAFFIRGSADGHDHEFLDIDVVGRMGAAV</sequence>
<dbReference type="EMBL" id="VSSQ01129230">
    <property type="protein sequence ID" value="MPN57570.1"/>
    <property type="molecule type" value="Genomic_DNA"/>
</dbReference>
<gene>
    <name evidence="1" type="ORF">SDC9_205264</name>
</gene>
<dbReference type="AlphaFoldDB" id="A0A645J363"/>